<evidence type="ECO:0000313" key="3">
    <source>
        <dbReference type="EMBL" id="MBC8432954.1"/>
    </source>
</evidence>
<protein>
    <submittedName>
        <fullName evidence="3">DUF1778 domain-containing protein</fullName>
    </submittedName>
</protein>
<dbReference type="EMBL" id="JACNIG010000256">
    <property type="protein sequence ID" value="MBC8432954.1"/>
    <property type="molecule type" value="Genomic_DNA"/>
</dbReference>
<dbReference type="SUPFAM" id="SSF47598">
    <property type="entry name" value="Ribbon-helix-helix"/>
    <property type="match status" value="1"/>
</dbReference>
<dbReference type="Proteomes" id="UP000605201">
    <property type="component" value="Unassembled WGS sequence"/>
</dbReference>
<reference evidence="3 4" key="1">
    <citation type="submission" date="2020-08" db="EMBL/GenBank/DDBJ databases">
        <title>Bridging the membrane lipid divide: bacteria of the FCB group superphylum have the potential to synthesize archaeal ether lipids.</title>
        <authorList>
            <person name="Villanueva L."/>
            <person name="Von Meijenfeldt F.A.B."/>
            <person name="Westbye A.B."/>
            <person name="Yadav S."/>
            <person name="Hopmans E.C."/>
            <person name="Dutilh B.E."/>
            <person name="Sinninghe Damste J.S."/>
        </authorList>
    </citation>
    <scope>NUCLEOTIDE SEQUENCE [LARGE SCALE GENOMIC DNA]</scope>
    <source>
        <strain evidence="3">NIOZ-UU17</strain>
    </source>
</reference>
<dbReference type="InterPro" id="IPR010985">
    <property type="entry name" value="Ribbon_hlx_hlx"/>
</dbReference>
<evidence type="ECO:0000256" key="2">
    <source>
        <dbReference type="ARBA" id="ARBA00049988"/>
    </source>
</evidence>
<organism evidence="3 4">
    <name type="scientific">Candidatus Desulfatibia vada</name>
    <dbReference type="NCBI Taxonomy" id="2841696"/>
    <lineage>
        <taxon>Bacteria</taxon>
        <taxon>Pseudomonadati</taxon>
        <taxon>Thermodesulfobacteriota</taxon>
        <taxon>Desulfobacteria</taxon>
        <taxon>Desulfobacterales</taxon>
        <taxon>Desulfobacterales incertae sedis</taxon>
        <taxon>Candidatus Desulfatibia</taxon>
    </lineage>
</organism>
<evidence type="ECO:0000256" key="1">
    <source>
        <dbReference type="ARBA" id="ARBA00022649"/>
    </source>
</evidence>
<keyword evidence="1" id="KW-1277">Toxin-antitoxin system</keyword>
<dbReference type="Pfam" id="PF08681">
    <property type="entry name" value="TacA1"/>
    <property type="match status" value="1"/>
</dbReference>
<gene>
    <name evidence="3" type="ORF">H8D96_13670</name>
</gene>
<name>A0A8J6NZN3_9BACT</name>
<dbReference type="AlphaFoldDB" id="A0A8J6NZN3"/>
<sequence length="79" mass="9073">MPLSLRMPPKKEEMIKKAAKRAGKTKSAYILEAVDEKLGLVKNREQMIREFAGWLSHDEAEELRKATEVFNQVNAGDWD</sequence>
<dbReference type="InterPro" id="IPR014795">
    <property type="entry name" value="TacA_1-like"/>
</dbReference>
<comment type="similarity">
    <text evidence="2">Belongs to the TacA antitoxin family.</text>
</comment>
<comment type="caution">
    <text evidence="3">The sequence shown here is derived from an EMBL/GenBank/DDBJ whole genome shotgun (WGS) entry which is preliminary data.</text>
</comment>
<accession>A0A8J6NZN3</accession>
<dbReference type="GO" id="GO:0006355">
    <property type="term" value="P:regulation of DNA-templated transcription"/>
    <property type="evidence" value="ECO:0007669"/>
    <property type="project" value="InterPro"/>
</dbReference>
<proteinExistence type="inferred from homology"/>
<evidence type="ECO:0000313" key="4">
    <source>
        <dbReference type="Proteomes" id="UP000605201"/>
    </source>
</evidence>